<protein>
    <submittedName>
        <fullName evidence="1">RebB family R body protein</fullName>
    </submittedName>
</protein>
<name>A0A9X3EWF7_9BACT</name>
<dbReference type="InterPro" id="IPR021070">
    <property type="entry name" value="Killing_trait_RebB"/>
</dbReference>
<gene>
    <name evidence="1" type="ORF">OV079_38935</name>
</gene>
<dbReference type="RefSeq" id="WP_267774710.1">
    <property type="nucleotide sequence ID" value="NZ_JAPNKE010000002.1"/>
</dbReference>
<comment type="caution">
    <text evidence="1">The sequence shown here is derived from an EMBL/GenBank/DDBJ whole genome shotgun (WGS) entry which is preliminary data.</text>
</comment>
<evidence type="ECO:0000313" key="1">
    <source>
        <dbReference type="EMBL" id="MCY1011437.1"/>
    </source>
</evidence>
<evidence type="ECO:0000313" key="2">
    <source>
        <dbReference type="Proteomes" id="UP001150924"/>
    </source>
</evidence>
<dbReference type="Proteomes" id="UP001150924">
    <property type="component" value="Unassembled WGS sequence"/>
</dbReference>
<reference evidence="1" key="1">
    <citation type="submission" date="2022-11" db="EMBL/GenBank/DDBJ databases">
        <title>Minimal conservation of predation-associated metabolite biosynthetic gene clusters underscores biosynthetic potential of Myxococcota including descriptions for ten novel species: Archangium lansinium sp. nov., Myxococcus landrumus sp. nov., Nannocystis bai.</title>
        <authorList>
            <person name="Ahearne A."/>
            <person name="Stevens C."/>
            <person name="Phillips K."/>
        </authorList>
    </citation>
    <scope>NUCLEOTIDE SEQUENCE</scope>
    <source>
        <strain evidence="1">Na p29</strain>
    </source>
</reference>
<dbReference type="Pfam" id="PF11747">
    <property type="entry name" value="RebB"/>
    <property type="match status" value="1"/>
</dbReference>
<sequence length="105" mass="10708">MASETAVNAQITDAVPTAVNSQITDATAVNPQITDAVSQSNAKVLGDAPSLAMASLYQTMAHATGLMMQNAVTAQQQLNVVAQAATTQGVSLLYTVDTASGRGKK</sequence>
<dbReference type="EMBL" id="JAPNKE010000002">
    <property type="protein sequence ID" value="MCY1011437.1"/>
    <property type="molecule type" value="Genomic_DNA"/>
</dbReference>
<keyword evidence="2" id="KW-1185">Reference proteome</keyword>
<organism evidence="1 2">
    <name type="scientific">Nannocystis pusilla</name>
    <dbReference type="NCBI Taxonomy" id="889268"/>
    <lineage>
        <taxon>Bacteria</taxon>
        <taxon>Pseudomonadati</taxon>
        <taxon>Myxococcota</taxon>
        <taxon>Polyangia</taxon>
        <taxon>Nannocystales</taxon>
        <taxon>Nannocystaceae</taxon>
        <taxon>Nannocystis</taxon>
    </lineage>
</organism>
<proteinExistence type="predicted"/>
<dbReference type="AlphaFoldDB" id="A0A9X3EWF7"/>
<accession>A0A9X3EWF7</accession>